<dbReference type="Pfam" id="PF08707">
    <property type="entry name" value="PriCT_2"/>
    <property type="match status" value="1"/>
</dbReference>
<dbReference type="GO" id="GO:0016817">
    <property type="term" value="F:hydrolase activity, acting on acid anhydrides"/>
    <property type="evidence" value="ECO:0007669"/>
    <property type="project" value="InterPro"/>
</dbReference>
<feature type="domain" description="Primase C-terminal 2" evidence="1">
    <location>
        <begin position="7"/>
        <end position="77"/>
    </location>
</feature>
<keyword evidence="2" id="KW-0347">Helicase</keyword>
<gene>
    <name evidence="2" type="ORF">HNR39_002640</name>
</gene>
<keyword evidence="3" id="KW-1185">Reference proteome</keyword>
<dbReference type="GO" id="GO:0004386">
    <property type="term" value="F:helicase activity"/>
    <property type="evidence" value="ECO:0007669"/>
    <property type="project" value="UniProtKB-KW"/>
</dbReference>
<reference evidence="2 3" key="1">
    <citation type="submission" date="2020-08" db="EMBL/GenBank/DDBJ databases">
        <title>Genomic Encyclopedia of Type Strains, Phase IV (KMG-IV): sequencing the most valuable type-strain genomes for metagenomic binning, comparative biology and taxonomic classification.</title>
        <authorList>
            <person name="Goeker M."/>
        </authorList>
    </citation>
    <scope>NUCLEOTIDE SEQUENCE [LARGE SCALE GENOMIC DNA]</scope>
    <source>
        <strain evidence="2 3">DSM 23240</strain>
    </source>
</reference>
<accession>A0A840RUQ5</accession>
<dbReference type="Proteomes" id="UP000571084">
    <property type="component" value="Unassembled WGS sequence"/>
</dbReference>
<evidence type="ECO:0000313" key="2">
    <source>
        <dbReference type="EMBL" id="MBB5200798.1"/>
    </source>
</evidence>
<keyword evidence="2" id="KW-0547">Nucleotide-binding</keyword>
<evidence type="ECO:0000313" key="3">
    <source>
        <dbReference type="Proteomes" id="UP000571084"/>
    </source>
</evidence>
<evidence type="ECO:0000259" key="1">
    <source>
        <dbReference type="Pfam" id="PF08707"/>
    </source>
</evidence>
<organism evidence="2 3">
    <name type="scientific">Glaciimonas immobilis</name>
    <dbReference type="NCBI Taxonomy" id="728004"/>
    <lineage>
        <taxon>Bacteria</taxon>
        <taxon>Pseudomonadati</taxon>
        <taxon>Pseudomonadota</taxon>
        <taxon>Betaproteobacteria</taxon>
        <taxon>Burkholderiales</taxon>
        <taxon>Oxalobacteraceae</taxon>
        <taxon>Glaciimonas</taxon>
    </lineage>
</organism>
<name>A0A840RUQ5_9BURK</name>
<dbReference type="RefSeq" id="WP_168055749.1">
    <property type="nucleotide sequence ID" value="NZ_JAAOZT010000007.1"/>
</dbReference>
<dbReference type="EMBL" id="JACHHQ010000005">
    <property type="protein sequence ID" value="MBB5200798.1"/>
    <property type="molecule type" value="Genomic_DNA"/>
</dbReference>
<keyword evidence="2" id="KW-0378">Hydrolase</keyword>
<sequence>MTMQKAESAVSFIPPHDRDVWIKIGMALKNEFGEDGFEPWSQWSQGAESYNERSAKAVWRSISAAGKIGIGTLFREAAGHGWRDSGEQRGPLTADEIAAKHRASLARDQATIAEDARKHRGYQKAAIESQKVIDSCRLETHYYLNSKGLPDAIGLVLGHDLIVPMRNPVTNQLMGIQTISWIPEDRRWEKKMAFGMRSKGSVLRLGPPKAAETFLCEGYATGLTLEMALRRLRLSASVLICFSDSNLAHVATGIEGRAFVSADNDIKGVGERAAKQTEFPYFMSPVVGNDANDDHAKFGLMAVCKQIMDVRR</sequence>
<dbReference type="InterPro" id="IPR014819">
    <property type="entry name" value="PriCT_2"/>
</dbReference>
<comment type="caution">
    <text evidence="2">The sequence shown here is derived from an EMBL/GenBank/DDBJ whole genome shotgun (WGS) entry which is preliminary data.</text>
</comment>
<dbReference type="AlphaFoldDB" id="A0A840RUQ5"/>
<proteinExistence type="predicted"/>
<protein>
    <submittedName>
        <fullName evidence="2">Putative DNA primase/helicase</fullName>
    </submittedName>
</protein>
<keyword evidence="2" id="KW-0067">ATP-binding</keyword>